<dbReference type="GO" id="GO:0045454">
    <property type="term" value="P:cell redox homeostasis"/>
    <property type="evidence" value="ECO:0007669"/>
    <property type="project" value="TreeGrafter"/>
</dbReference>
<dbReference type="GO" id="GO:0015035">
    <property type="term" value="F:protein-disulfide reductase activity"/>
    <property type="evidence" value="ECO:0007669"/>
    <property type="project" value="TreeGrafter"/>
</dbReference>
<evidence type="ECO:0000313" key="3">
    <source>
        <dbReference type="Proteomes" id="UP000016887"/>
    </source>
</evidence>
<dbReference type="CDD" id="cd02947">
    <property type="entry name" value="TRX_family"/>
    <property type="match status" value="1"/>
</dbReference>
<dbReference type="RefSeq" id="WP_022540767.1">
    <property type="nucleotide sequence ID" value="NZ_BBBZ01000001.1"/>
</dbReference>
<keyword evidence="2" id="KW-0413">Isomerase</keyword>
<accession>U3TAN9</accession>
<keyword evidence="3" id="KW-1185">Reference proteome</keyword>
<evidence type="ECO:0000259" key="1">
    <source>
        <dbReference type="PROSITE" id="PS51352"/>
    </source>
</evidence>
<proteinExistence type="predicted"/>
<dbReference type="PANTHER" id="PTHR45663:SF11">
    <property type="entry name" value="GEO12009P1"/>
    <property type="match status" value="1"/>
</dbReference>
<dbReference type="Pfam" id="PF00085">
    <property type="entry name" value="Thioredoxin"/>
    <property type="match status" value="1"/>
</dbReference>
<protein>
    <submittedName>
        <fullName evidence="2">Thiol-disulfide isomerase and thioredoxin</fullName>
    </submittedName>
</protein>
<evidence type="ECO:0000313" key="2">
    <source>
        <dbReference type="EMBL" id="BAN89486.1"/>
    </source>
</evidence>
<sequence length="110" mass="12487">MDGRMTKIVTAKDVKDVLRELDSSKKVVIDFWSPYCKPCEIIDKILLQLIESGECKDMTIIKVNAVETPEAILTFSVLGLPTLILYEDGKEKARFYGAKDVEEIKEMLKC</sequence>
<dbReference type="InterPro" id="IPR036249">
    <property type="entry name" value="Thioredoxin-like_sf"/>
</dbReference>
<dbReference type="SUPFAM" id="SSF52833">
    <property type="entry name" value="Thioredoxin-like"/>
    <property type="match status" value="1"/>
</dbReference>
<gene>
    <name evidence="2" type="ORF">ACAM_0017</name>
</gene>
<dbReference type="STRING" id="1198449.ACAM_0017"/>
<dbReference type="Proteomes" id="UP000016887">
    <property type="component" value="Chromosome"/>
</dbReference>
<dbReference type="OrthoDB" id="35385at2157"/>
<feature type="domain" description="Thioredoxin" evidence="1">
    <location>
        <begin position="1"/>
        <end position="110"/>
    </location>
</feature>
<dbReference type="GO" id="GO:0005829">
    <property type="term" value="C:cytosol"/>
    <property type="evidence" value="ECO:0007669"/>
    <property type="project" value="TreeGrafter"/>
</dbReference>
<dbReference type="KEGG" id="acj:ACAM_0017"/>
<dbReference type="PANTHER" id="PTHR45663">
    <property type="entry name" value="GEO12009P1"/>
    <property type="match status" value="1"/>
</dbReference>
<dbReference type="GO" id="GO:0016853">
    <property type="term" value="F:isomerase activity"/>
    <property type="evidence" value="ECO:0007669"/>
    <property type="project" value="UniProtKB-KW"/>
</dbReference>
<reference evidence="2 3" key="1">
    <citation type="journal article" date="2013" name="Appl. Environ. Microbiol.">
        <title>Variation of the Virus-Related Elements within Syntenic Genomes of the Hyperthermophilic Archaeon Aeropyrum.</title>
        <authorList>
            <person name="Daifuku T."/>
            <person name="Yoshida T."/>
            <person name="Kitamura T."/>
            <person name="Kawaichi S."/>
            <person name="Inoue T."/>
            <person name="Nomura K."/>
            <person name="Yoshida Y."/>
            <person name="Kuno S."/>
            <person name="Sako Y."/>
        </authorList>
    </citation>
    <scope>NUCLEOTIDE SEQUENCE [LARGE SCALE GENOMIC DNA]</scope>
    <source>
        <strain evidence="2 3">SY1</strain>
    </source>
</reference>
<name>U3TAN9_9CREN</name>
<organism evidence="2 3">
    <name type="scientific">Aeropyrum camini SY1 = JCM 12091</name>
    <dbReference type="NCBI Taxonomy" id="1198449"/>
    <lineage>
        <taxon>Archaea</taxon>
        <taxon>Thermoproteota</taxon>
        <taxon>Thermoprotei</taxon>
        <taxon>Desulfurococcales</taxon>
        <taxon>Desulfurococcaceae</taxon>
        <taxon>Aeropyrum</taxon>
    </lineage>
</organism>
<dbReference type="Gene3D" id="3.40.30.10">
    <property type="entry name" value="Glutaredoxin"/>
    <property type="match status" value="1"/>
</dbReference>
<dbReference type="InterPro" id="IPR013766">
    <property type="entry name" value="Thioredoxin_domain"/>
</dbReference>
<dbReference type="PROSITE" id="PS51352">
    <property type="entry name" value="THIOREDOXIN_2"/>
    <property type="match status" value="1"/>
</dbReference>
<dbReference type="eggNOG" id="arCOG01972">
    <property type="taxonomic scope" value="Archaea"/>
</dbReference>
<dbReference type="AlphaFoldDB" id="U3TAN9"/>
<dbReference type="EMBL" id="AP012489">
    <property type="protein sequence ID" value="BAN89486.1"/>
    <property type="molecule type" value="Genomic_DNA"/>
</dbReference>